<dbReference type="AlphaFoldDB" id="A0A553UEP6"/>
<dbReference type="InterPro" id="IPR006016">
    <property type="entry name" value="UspA"/>
</dbReference>
<dbReference type="Proteomes" id="UP000316092">
    <property type="component" value="Unassembled WGS sequence"/>
</dbReference>
<sequence>MLRQMLVAVDFSVWSRDAAQHACDVARATGGKVTLLHVLEAHESGPSGLEAAQTLLRELSLLGRRPPSCLIVSAKTRLDGPAGGVKPEHGVALAILEVADQLGSELIVIGLHGQGSRTGR</sequence>
<accession>A0A553UEP6</accession>
<evidence type="ECO:0000313" key="3">
    <source>
        <dbReference type="Proteomes" id="UP000316092"/>
    </source>
</evidence>
<dbReference type="Gene3D" id="3.40.50.620">
    <property type="entry name" value="HUPs"/>
    <property type="match status" value="1"/>
</dbReference>
<comment type="caution">
    <text evidence="2">The sequence shown here is derived from an EMBL/GenBank/DDBJ whole genome shotgun (WGS) entry which is preliminary data.</text>
</comment>
<dbReference type="CDD" id="cd00293">
    <property type="entry name" value="USP-like"/>
    <property type="match status" value="1"/>
</dbReference>
<protein>
    <submittedName>
        <fullName evidence="2">Universal stress protein</fullName>
    </submittedName>
</protein>
<dbReference type="InterPro" id="IPR014729">
    <property type="entry name" value="Rossmann-like_a/b/a_fold"/>
</dbReference>
<proteinExistence type="predicted"/>
<gene>
    <name evidence="2" type="ORF">FNU79_18795</name>
</gene>
<evidence type="ECO:0000259" key="1">
    <source>
        <dbReference type="Pfam" id="PF00582"/>
    </source>
</evidence>
<dbReference type="SUPFAM" id="SSF52402">
    <property type="entry name" value="Adenine nucleotide alpha hydrolases-like"/>
    <property type="match status" value="1"/>
</dbReference>
<organism evidence="2 3">
    <name type="scientific">Deinococcus detaillensis</name>
    <dbReference type="NCBI Taxonomy" id="2592048"/>
    <lineage>
        <taxon>Bacteria</taxon>
        <taxon>Thermotogati</taxon>
        <taxon>Deinococcota</taxon>
        <taxon>Deinococci</taxon>
        <taxon>Deinococcales</taxon>
        <taxon>Deinococcaceae</taxon>
        <taxon>Deinococcus</taxon>
    </lineage>
</organism>
<dbReference type="OrthoDB" id="69275at2"/>
<dbReference type="Pfam" id="PF00582">
    <property type="entry name" value="Usp"/>
    <property type="match status" value="1"/>
</dbReference>
<name>A0A553UEP6_9DEIO</name>
<feature type="domain" description="UspA" evidence="1">
    <location>
        <begin position="1"/>
        <end position="116"/>
    </location>
</feature>
<reference evidence="2 3" key="1">
    <citation type="submission" date="2019-07" db="EMBL/GenBank/DDBJ databases">
        <title>Deinococcus detaillus sp. nov., isolated from humus soil in Antarctica.</title>
        <authorList>
            <person name="Zhang K."/>
        </authorList>
    </citation>
    <scope>NUCLEOTIDE SEQUENCE [LARGE SCALE GENOMIC DNA]</scope>
    <source>
        <strain evidence="2 3">H1</strain>
    </source>
</reference>
<evidence type="ECO:0000313" key="2">
    <source>
        <dbReference type="EMBL" id="TSA78694.1"/>
    </source>
</evidence>
<dbReference type="EMBL" id="VKDB01000069">
    <property type="protein sequence ID" value="TSA78694.1"/>
    <property type="molecule type" value="Genomic_DNA"/>
</dbReference>
<keyword evidence="3" id="KW-1185">Reference proteome</keyword>
<dbReference type="RefSeq" id="WP_143722316.1">
    <property type="nucleotide sequence ID" value="NZ_VKDB01000069.1"/>
</dbReference>
<feature type="non-terminal residue" evidence="2">
    <location>
        <position position="120"/>
    </location>
</feature>